<accession>A0AB39UH52</accession>
<dbReference type="AlphaFoldDB" id="A0AB39UH52"/>
<name>A0AB39UH52_9BIFI</name>
<gene>
    <name evidence="3" type="ORF">QN062_04070</name>
    <name evidence="2" type="ORF">QN216_08085</name>
    <name evidence="1" type="ORF">QN217_02380</name>
</gene>
<proteinExistence type="predicted"/>
<dbReference type="EMBL" id="CP129675">
    <property type="protein sequence ID" value="XDS47009.1"/>
    <property type="molecule type" value="Genomic_DNA"/>
</dbReference>
<evidence type="ECO:0000313" key="1">
    <source>
        <dbReference type="EMBL" id="XDS47009.1"/>
    </source>
</evidence>
<evidence type="ECO:0000313" key="2">
    <source>
        <dbReference type="EMBL" id="XDS48286.1"/>
    </source>
</evidence>
<evidence type="ECO:0000313" key="3">
    <source>
        <dbReference type="EMBL" id="XDS51355.1"/>
    </source>
</evidence>
<dbReference type="KEGG" id="bfk:QN062_04070"/>
<dbReference type="RefSeq" id="WP_369342613.1">
    <property type="nucleotide sequence ID" value="NZ_CP129675.1"/>
</dbReference>
<reference evidence="2" key="1">
    <citation type="submission" date="2023-07" db="EMBL/GenBank/DDBJ databases">
        <title>Bifidobacterium aquikefiriaerophilum sp. nov. and Bifidobacterium eccum sp. nov., isolated from water kefir.</title>
        <authorList>
            <person name="Breselge S."/>
            <person name="Bellassi P."/>
            <person name="Barcenilla C."/>
            <person name="Alvarez-Ordonez A."/>
            <person name="Morelli L."/>
            <person name="Cotter P.D."/>
        </authorList>
    </citation>
    <scope>NUCLEOTIDE SEQUENCE</scope>
    <source>
        <strain evidence="3">WK012_4_13</strain>
        <strain evidence="2">WK013_4_14</strain>
        <strain evidence="1">WK048_4_13</strain>
    </source>
</reference>
<organism evidence="2">
    <name type="scientific">Bifidobacterium fermentum</name>
    <dbReference type="NCBI Taxonomy" id="3059035"/>
    <lineage>
        <taxon>Bacteria</taxon>
        <taxon>Bacillati</taxon>
        <taxon>Actinomycetota</taxon>
        <taxon>Actinomycetes</taxon>
        <taxon>Bifidobacteriales</taxon>
        <taxon>Bifidobacteriaceae</taxon>
        <taxon>Bifidobacterium</taxon>
    </lineage>
</organism>
<sequence>MFIVMHSDSEPTILHDAKGYRVNKETGLLTVWGRHFQTIAAYPKGTWEYVSEKAPEQ</sequence>
<protein>
    <submittedName>
        <fullName evidence="2">Uncharacterized protein</fullName>
    </submittedName>
</protein>
<dbReference type="EMBL" id="CP129682">
    <property type="protein sequence ID" value="XDS48286.1"/>
    <property type="molecule type" value="Genomic_DNA"/>
</dbReference>
<dbReference type="EMBL" id="CP129683">
    <property type="protein sequence ID" value="XDS51355.1"/>
    <property type="molecule type" value="Genomic_DNA"/>
</dbReference>